<dbReference type="SUPFAM" id="SSF53850">
    <property type="entry name" value="Periplasmic binding protein-like II"/>
    <property type="match status" value="1"/>
</dbReference>
<evidence type="ECO:0000313" key="2">
    <source>
        <dbReference type="Proteomes" id="UP000290657"/>
    </source>
</evidence>
<dbReference type="OrthoDB" id="5456414at2"/>
<sequence length="229" mass="26888">MKIILLMIPLLVTTLGSLEIDYEERIPYIQKNNGSIKGLVATPALNALTRSGIEYELKEKPSKRHLHEIKSNQKLICALGWFKTSQRETFAKFSKVLYQDQPMGIVIRQQEKPIFENKKLEYILKIPKRLLTKASYSYGNLVDNKIKEYKTRTTEVYTDNQKMLELIMKKRADFMFMAYEEASVLLEQSKYESLEFIPVHDMPQGNKRYMMCSQKVDDEILKIINQYIE</sequence>
<dbReference type="EMBL" id="PDKN01000003">
    <property type="protein sequence ID" value="RXJ57919.1"/>
    <property type="molecule type" value="Genomic_DNA"/>
</dbReference>
<accession>A0A4Q0XQA3</accession>
<gene>
    <name evidence="1" type="ORF">CRV04_05280</name>
</gene>
<reference evidence="1 2" key="1">
    <citation type="submission" date="2017-10" db="EMBL/GenBank/DDBJ databases">
        <title>Genomics of the genus Arcobacter.</title>
        <authorList>
            <person name="Perez-Cataluna A."/>
            <person name="Figueras M.J."/>
        </authorList>
    </citation>
    <scope>NUCLEOTIDE SEQUENCE [LARGE SCALE GENOMIC DNA]</scope>
    <source>
        <strain evidence="1 2">CECT 8987</strain>
    </source>
</reference>
<proteinExistence type="predicted"/>
<dbReference type="Gene3D" id="3.40.190.10">
    <property type="entry name" value="Periplasmic binding protein-like II"/>
    <property type="match status" value="2"/>
</dbReference>
<dbReference type="Proteomes" id="UP000290657">
    <property type="component" value="Unassembled WGS sequence"/>
</dbReference>
<comment type="caution">
    <text evidence="1">The sequence shown here is derived from an EMBL/GenBank/DDBJ whole genome shotgun (WGS) entry which is preliminary data.</text>
</comment>
<name>A0A4Q0XQA3_9BACT</name>
<dbReference type="RefSeq" id="WP_128995782.1">
    <property type="nucleotide sequence ID" value="NZ_PDKN01000003.1"/>
</dbReference>
<evidence type="ECO:0000313" key="1">
    <source>
        <dbReference type="EMBL" id="RXJ57919.1"/>
    </source>
</evidence>
<dbReference type="AlphaFoldDB" id="A0A4Q0XQA3"/>
<protein>
    <submittedName>
        <fullName evidence="1">Uncharacterized protein</fullName>
    </submittedName>
</protein>
<organism evidence="1 2">
    <name type="scientific">Candidatus Marinarcus aquaticus</name>
    <dbReference type="NCBI Taxonomy" id="2044504"/>
    <lineage>
        <taxon>Bacteria</taxon>
        <taxon>Pseudomonadati</taxon>
        <taxon>Campylobacterota</taxon>
        <taxon>Epsilonproteobacteria</taxon>
        <taxon>Campylobacterales</taxon>
        <taxon>Arcobacteraceae</taxon>
        <taxon>Candidatus Marinarcus</taxon>
    </lineage>
</organism>
<keyword evidence="2" id="KW-1185">Reference proteome</keyword>